<dbReference type="InterPro" id="IPR005119">
    <property type="entry name" value="LysR_subst-bd"/>
</dbReference>
<dbReference type="Gene3D" id="1.10.10.10">
    <property type="entry name" value="Winged helix-like DNA-binding domain superfamily/Winged helix DNA-binding domain"/>
    <property type="match status" value="1"/>
</dbReference>
<comment type="caution">
    <text evidence="7">The sequence shown here is derived from an EMBL/GenBank/DDBJ whole genome shotgun (WGS) entry which is preliminary data.</text>
</comment>
<dbReference type="STRING" id="168384.SAMN05660368_00662"/>
<dbReference type="InterPro" id="IPR036388">
    <property type="entry name" value="WH-like_DNA-bd_sf"/>
</dbReference>
<evidence type="ECO:0000259" key="6">
    <source>
        <dbReference type="PROSITE" id="PS50931"/>
    </source>
</evidence>
<evidence type="ECO:0000313" key="8">
    <source>
        <dbReference type="Proteomes" id="UP000005561"/>
    </source>
</evidence>
<keyword evidence="3" id="KW-0238">DNA-binding</keyword>
<proteinExistence type="inferred from homology"/>
<name>C6LHL4_9FIRM</name>
<dbReference type="GO" id="GO:0003700">
    <property type="term" value="F:DNA-binding transcription factor activity"/>
    <property type="evidence" value="ECO:0007669"/>
    <property type="project" value="InterPro"/>
</dbReference>
<dbReference type="EMBL" id="ACCL02000014">
    <property type="protein sequence ID" value="EET60001.1"/>
    <property type="molecule type" value="Genomic_DNA"/>
</dbReference>
<keyword evidence="4" id="KW-0804">Transcription</keyword>
<accession>C6LHL4</accession>
<dbReference type="SUPFAM" id="SSF46785">
    <property type="entry name" value="Winged helix' DNA-binding domain"/>
    <property type="match status" value="1"/>
</dbReference>
<dbReference type="Pfam" id="PF00126">
    <property type="entry name" value="HTH_1"/>
    <property type="match status" value="1"/>
</dbReference>
<dbReference type="Proteomes" id="UP000005561">
    <property type="component" value="Unassembled WGS sequence"/>
</dbReference>
<dbReference type="GO" id="GO:0032993">
    <property type="term" value="C:protein-DNA complex"/>
    <property type="evidence" value="ECO:0007669"/>
    <property type="project" value="TreeGrafter"/>
</dbReference>
<dbReference type="Gene3D" id="3.40.190.10">
    <property type="entry name" value="Periplasmic binding protein-like II"/>
    <property type="match status" value="2"/>
</dbReference>
<evidence type="ECO:0000313" key="7">
    <source>
        <dbReference type="EMBL" id="EET60001.1"/>
    </source>
</evidence>
<dbReference type="GO" id="GO:0003677">
    <property type="term" value="F:DNA binding"/>
    <property type="evidence" value="ECO:0007669"/>
    <property type="project" value="UniProtKB-KW"/>
</dbReference>
<keyword evidence="8" id="KW-1185">Reference proteome</keyword>
<comment type="similarity">
    <text evidence="1">Belongs to the LysR transcriptional regulatory family.</text>
</comment>
<dbReference type="eggNOG" id="COG0583">
    <property type="taxonomic scope" value="Bacteria"/>
</dbReference>
<protein>
    <submittedName>
        <fullName evidence="7">Transcriptional regulator, LysR family</fullName>
    </submittedName>
</protein>
<evidence type="ECO:0000256" key="3">
    <source>
        <dbReference type="ARBA" id="ARBA00023125"/>
    </source>
</evidence>
<dbReference type="Pfam" id="PF03466">
    <property type="entry name" value="LysR_substrate"/>
    <property type="match status" value="1"/>
</dbReference>
<dbReference type="InterPro" id="IPR036390">
    <property type="entry name" value="WH_DNA-bd_sf"/>
</dbReference>
<dbReference type="InterPro" id="IPR000847">
    <property type="entry name" value="LysR_HTH_N"/>
</dbReference>
<keyword evidence="2" id="KW-0805">Transcription regulation</keyword>
<evidence type="ECO:0000256" key="5">
    <source>
        <dbReference type="SAM" id="MobiDB-lite"/>
    </source>
</evidence>
<dbReference type="SUPFAM" id="SSF53850">
    <property type="entry name" value="Periplasmic binding protein-like II"/>
    <property type="match status" value="1"/>
</dbReference>
<sequence length="348" mass="39628">MTLMQLRYIITISETGSLNKAAELLYVSQPSLTSAVKELERELGITLFYRSGRGVTLTGDGAEFLLYAKQLYSQYEDLMERYGEHGTRRKKFGVSAQHYSFAVKAFVDMAKEFDMLKYDFAIRETRTAEVISDVRTLRSEIGILYLCDFNRKALEKLLAQAELVFHHLIDCQAYVYLWKQHPLAKEKAVSLAQLEPYPCLSFEQGDGAGFYLAEELLATREYARTIKANDRATMLNLMIGLNGYTLCSGIICEELNGSDFVAVPFVEDAQESDGTRHPDTSQKQDVAWHPDTSQEQDVAWHPDTSQKQEDAQHRAVTMEIGYITRKNMILTEMGERYVAALKKYLKIS</sequence>
<dbReference type="OrthoDB" id="9803714at2"/>
<feature type="domain" description="HTH lysR-type" evidence="6">
    <location>
        <begin position="1"/>
        <end position="58"/>
    </location>
</feature>
<dbReference type="PANTHER" id="PTHR30346">
    <property type="entry name" value="TRANSCRIPTIONAL DUAL REGULATOR HCAR-RELATED"/>
    <property type="match status" value="1"/>
</dbReference>
<feature type="region of interest" description="Disordered" evidence="5">
    <location>
        <begin position="270"/>
        <end position="312"/>
    </location>
</feature>
<dbReference type="CDD" id="cd05466">
    <property type="entry name" value="PBP2_LTTR_substrate"/>
    <property type="match status" value="1"/>
</dbReference>
<evidence type="ECO:0000256" key="4">
    <source>
        <dbReference type="ARBA" id="ARBA00023163"/>
    </source>
</evidence>
<dbReference type="PRINTS" id="PR00039">
    <property type="entry name" value="HTHLYSR"/>
</dbReference>
<dbReference type="RefSeq" id="WP_006862911.1">
    <property type="nucleotide sequence ID" value="NZ_ACCL02000014.1"/>
</dbReference>
<dbReference type="PROSITE" id="PS50931">
    <property type="entry name" value="HTH_LYSR"/>
    <property type="match status" value="1"/>
</dbReference>
<evidence type="ECO:0000256" key="1">
    <source>
        <dbReference type="ARBA" id="ARBA00009437"/>
    </source>
</evidence>
<dbReference type="FunFam" id="1.10.10.10:FF:000001">
    <property type="entry name" value="LysR family transcriptional regulator"/>
    <property type="match status" value="1"/>
</dbReference>
<organism evidence="7 8">
    <name type="scientific">Marvinbryantia formatexigens DSM 14469</name>
    <dbReference type="NCBI Taxonomy" id="478749"/>
    <lineage>
        <taxon>Bacteria</taxon>
        <taxon>Bacillati</taxon>
        <taxon>Bacillota</taxon>
        <taxon>Clostridia</taxon>
        <taxon>Lachnospirales</taxon>
        <taxon>Lachnospiraceae</taxon>
        <taxon>Marvinbryantia</taxon>
    </lineage>
</organism>
<reference evidence="7" key="1">
    <citation type="submission" date="2009-07" db="EMBL/GenBank/DDBJ databases">
        <authorList>
            <person name="Weinstock G."/>
            <person name="Sodergren E."/>
            <person name="Clifton S."/>
            <person name="Fulton L."/>
            <person name="Fulton B."/>
            <person name="Courtney L."/>
            <person name="Fronick C."/>
            <person name="Harrison M."/>
            <person name="Strong C."/>
            <person name="Farmer C."/>
            <person name="Delahaunty K."/>
            <person name="Markovic C."/>
            <person name="Hall O."/>
            <person name="Minx P."/>
            <person name="Tomlinson C."/>
            <person name="Mitreva M."/>
            <person name="Nelson J."/>
            <person name="Hou S."/>
            <person name="Wollam A."/>
            <person name="Pepin K.H."/>
            <person name="Johnson M."/>
            <person name="Bhonagiri V."/>
            <person name="Nash W.E."/>
            <person name="Warren W."/>
            <person name="Chinwalla A."/>
            <person name="Mardis E.R."/>
            <person name="Wilson R.K."/>
        </authorList>
    </citation>
    <scope>NUCLEOTIDE SEQUENCE [LARGE SCALE GENOMIC DNA]</scope>
    <source>
        <strain evidence="7">DSM 14469</strain>
    </source>
</reference>
<dbReference type="AlphaFoldDB" id="C6LHL4"/>
<dbReference type="PANTHER" id="PTHR30346:SF0">
    <property type="entry name" value="HCA OPERON TRANSCRIPTIONAL ACTIVATOR HCAR"/>
    <property type="match status" value="1"/>
</dbReference>
<gene>
    <name evidence="7" type="ORF">BRYFOR_08125</name>
</gene>
<feature type="compositionally biased region" description="Basic and acidic residues" evidence="5">
    <location>
        <begin position="298"/>
        <end position="312"/>
    </location>
</feature>
<evidence type="ECO:0000256" key="2">
    <source>
        <dbReference type="ARBA" id="ARBA00023015"/>
    </source>
</evidence>
<feature type="compositionally biased region" description="Basic and acidic residues" evidence="5">
    <location>
        <begin position="273"/>
        <end position="288"/>
    </location>
</feature>